<reference evidence="2" key="1">
    <citation type="submission" date="2018-05" db="EMBL/GenBank/DDBJ databases">
        <authorList>
            <person name="Lanie J.A."/>
            <person name="Ng W.-L."/>
            <person name="Kazmierczak K.M."/>
            <person name="Andrzejewski T.M."/>
            <person name="Davidsen T.M."/>
            <person name="Wayne K.J."/>
            <person name="Tettelin H."/>
            <person name="Glass J.I."/>
            <person name="Rusch D."/>
            <person name="Podicherti R."/>
            <person name="Tsui H.-C.T."/>
            <person name="Winkler M.E."/>
        </authorList>
    </citation>
    <scope>NUCLEOTIDE SEQUENCE</scope>
</reference>
<name>A0A383BWD6_9ZZZZ</name>
<feature type="domain" description="ABC transporter" evidence="1">
    <location>
        <begin position="22"/>
        <end position="192"/>
    </location>
</feature>
<dbReference type="Pfam" id="PF00005">
    <property type="entry name" value="ABC_tran"/>
    <property type="match status" value="1"/>
</dbReference>
<feature type="non-terminal residue" evidence="2">
    <location>
        <position position="192"/>
    </location>
</feature>
<organism evidence="2">
    <name type="scientific">marine metagenome</name>
    <dbReference type="NCBI Taxonomy" id="408172"/>
    <lineage>
        <taxon>unclassified sequences</taxon>
        <taxon>metagenomes</taxon>
        <taxon>ecological metagenomes</taxon>
    </lineage>
</organism>
<dbReference type="GO" id="GO:0005524">
    <property type="term" value="F:ATP binding"/>
    <property type="evidence" value="ECO:0007669"/>
    <property type="project" value="InterPro"/>
</dbReference>
<dbReference type="PANTHER" id="PTHR43858:SF1">
    <property type="entry name" value="ABC TRANSPORTER-RELATED PROTEIN"/>
    <property type="match status" value="1"/>
</dbReference>
<gene>
    <name evidence="2" type="ORF">METZ01_LOCUS477321</name>
</gene>
<proteinExistence type="predicted"/>
<dbReference type="AlphaFoldDB" id="A0A383BWD6"/>
<accession>A0A383BWD6</accession>
<dbReference type="EMBL" id="UINC01203968">
    <property type="protein sequence ID" value="SVE24467.1"/>
    <property type="molecule type" value="Genomic_DNA"/>
</dbReference>
<evidence type="ECO:0000259" key="1">
    <source>
        <dbReference type="Pfam" id="PF00005"/>
    </source>
</evidence>
<protein>
    <recommendedName>
        <fullName evidence="1">ABC transporter domain-containing protein</fullName>
    </recommendedName>
</protein>
<dbReference type="InterPro" id="IPR022374">
    <property type="entry name" value="EttA"/>
</dbReference>
<dbReference type="PROSITE" id="PS00211">
    <property type="entry name" value="ABC_TRANSPORTER_1"/>
    <property type="match status" value="1"/>
</dbReference>
<dbReference type="InterPro" id="IPR017871">
    <property type="entry name" value="ABC_transporter-like_CS"/>
</dbReference>
<dbReference type="PANTHER" id="PTHR43858">
    <property type="entry name" value="ENERGY-DEPENDENT TRANSLATIONAL THROTTLE PROTEIN ETTA"/>
    <property type="match status" value="1"/>
</dbReference>
<dbReference type="InterPro" id="IPR003439">
    <property type="entry name" value="ABC_transporter-like_ATP-bd"/>
</dbReference>
<dbReference type="GO" id="GO:0045900">
    <property type="term" value="P:negative regulation of translational elongation"/>
    <property type="evidence" value="ECO:0007669"/>
    <property type="project" value="InterPro"/>
</dbReference>
<dbReference type="SUPFAM" id="SSF52540">
    <property type="entry name" value="P-loop containing nucleoside triphosphate hydrolases"/>
    <property type="match status" value="1"/>
</dbReference>
<evidence type="ECO:0000313" key="2">
    <source>
        <dbReference type="EMBL" id="SVE24467.1"/>
    </source>
</evidence>
<dbReference type="Gene3D" id="3.40.50.300">
    <property type="entry name" value="P-loop containing nucleotide triphosphate hydrolases"/>
    <property type="match status" value="1"/>
</dbReference>
<dbReference type="GO" id="GO:0016887">
    <property type="term" value="F:ATP hydrolysis activity"/>
    <property type="evidence" value="ECO:0007669"/>
    <property type="project" value="InterPro"/>
</dbReference>
<sequence length="192" mass="21011">MAGEYIFTISGLTKTYGSKTVLENIHLSFYHGTKIGIVGENGSGKSTLLKIMAGEDQEFDGKASPLKGTRIGLIAQEPHLDMNKTVRENVEDAFSDIKKLLNEFNEVSAKMGGSLADAEMEKALEKMSRLQDQIDAVDGWELDRQINVAMDALVLPPDDQKSSTLSGGEARRVALCRTLLQKPDILLLDEPT</sequence>
<dbReference type="InterPro" id="IPR027417">
    <property type="entry name" value="P-loop_NTPase"/>
</dbReference>